<reference evidence="4" key="1">
    <citation type="submission" date="2016-10" db="EMBL/GenBank/DDBJ databases">
        <authorList>
            <person name="Varghese N."/>
            <person name="Submissions S."/>
        </authorList>
    </citation>
    <scope>NUCLEOTIDE SEQUENCE [LARGE SCALE GENOMIC DNA]</scope>
    <source>
        <strain evidence="4">IBRC-M 10655</strain>
    </source>
</reference>
<dbReference type="AlphaFoldDB" id="A0A1H0EWY5"/>
<dbReference type="SUPFAM" id="SSF51735">
    <property type="entry name" value="NAD(P)-binding Rossmann-fold domains"/>
    <property type="match status" value="1"/>
</dbReference>
<dbReference type="InterPro" id="IPR013149">
    <property type="entry name" value="ADH-like_C"/>
</dbReference>
<evidence type="ECO:0000313" key="3">
    <source>
        <dbReference type="EMBL" id="SDN86890.1"/>
    </source>
</evidence>
<dbReference type="InterPro" id="IPR011032">
    <property type="entry name" value="GroES-like_sf"/>
</dbReference>
<proteinExistence type="predicted"/>
<dbReference type="EMBL" id="FNJB01000001">
    <property type="protein sequence ID" value="SDN86890.1"/>
    <property type="molecule type" value="Genomic_DNA"/>
</dbReference>
<name>A0A1H0EWY5_9PSEU</name>
<evidence type="ECO:0000256" key="1">
    <source>
        <dbReference type="ARBA" id="ARBA00023002"/>
    </source>
</evidence>
<evidence type="ECO:0000259" key="2">
    <source>
        <dbReference type="SMART" id="SM00829"/>
    </source>
</evidence>
<evidence type="ECO:0000313" key="4">
    <source>
        <dbReference type="Proteomes" id="UP000199651"/>
    </source>
</evidence>
<dbReference type="RefSeq" id="WP_228769577.1">
    <property type="nucleotide sequence ID" value="NZ_FNDV01000003.1"/>
</dbReference>
<dbReference type="PANTHER" id="PTHR43205:SF7">
    <property type="entry name" value="PROSTAGLANDIN REDUCTASE 1"/>
    <property type="match status" value="1"/>
</dbReference>
<dbReference type="Pfam" id="PF16884">
    <property type="entry name" value="ADH_N_2"/>
    <property type="match status" value="1"/>
</dbReference>
<dbReference type="CDD" id="cd05288">
    <property type="entry name" value="PGDH"/>
    <property type="match status" value="1"/>
</dbReference>
<organism evidence="3 4">
    <name type="scientific">Actinokineospora alba</name>
    <dbReference type="NCBI Taxonomy" id="504798"/>
    <lineage>
        <taxon>Bacteria</taxon>
        <taxon>Bacillati</taxon>
        <taxon>Actinomycetota</taxon>
        <taxon>Actinomycetes</taxon>
        <taxon>Pseudonocardiales</taxon>
        <taxon>Pseudonocardiaceae</taxon>
        <taxon>Actinokineospora</taxon>
    </lineage>
</organism>
<dbReference type="Gene3D" id="3.40.50.720">
    <property type="entry name" value="NAD(P)-binding Rossmann-like Domain"/>
    <property type="match status" value="1"/>
</dbReference>
<protein>
    <recommendedName>
        <fullName evidence="2">Enoyl reductase (ER) domain-containing protein</fullName>
    </recommendedName>
</protein>
<gene>
    <name evidence="3" type="ORF">SAMN05192558_101135</name>
</gene>
<dbReference type="GO" id="GO:0016628">
    <property type="term" value="F:oxidoreductase activity, acting on the CH-CH group of donors, NAD or NADP as acceptor"/>
    <property type="evidence" value="ECO:0007669"/>
    <property type="project" value="InterPro"/>
</dbReference>
<dbReference type="InterPro" id="IPR045010">
    <property type="entry name" value="MDR_fam"/>
</dbReference>
<dbReference type="InterPro" id="IPR041694">
    <property type="entry name" value="ADH_N_2"/>
</dbReference>
<dbReference type="InterPro" id="IPR020843">
    <property type="entry name" value="ER"/>
</dbReference>
<accession>A0A1H0EWY5</accession>
<dbReference type="STRING" id="504798.SAMN05421871_103734"/>
<keyword evidence="4" id="KW-1185">Reference proteome</keyword>
<dbReference type="Proteomes" id="UP000199651">
    <property type="component" value="Unassembled WGS sequence"/>
</dbReference>
<dbReference type="SMART" id="SM00829">
    <property type="entry name" value="PKS_ER"/>
    <property type="match status" value="1"/>
</dbReference>
<feature type="domain" description="Enoyl reductase (ER)" evidence="2">
    <location>
        <begin position="23"/>
        <end position="339"/>
    </location>
</feature>
<dbReference type="PANTHER" id="PTHR43205">
    <property type="entry name" value="PROSTAGLANDIN REDUCTASE"/>
    <property type="match status" value="1"/>
</dbReference>
<dbReference type="SUPFAM" id="SSF50129">
    <property type="entry name" value="GroES-like"/>
    <property type="match status" value="1"/>
</dbReference>
<sequence>MPTVPTAMPKTNRQIRLAARPVGLPDDSSWQLTEEPVGTPGDGEVLVRTLSLSLDPAMRGWMNDARSYIPPVGIGEVMRAAGVGRVVASGDERFAEGAYVSGAVGVQEYAVLRGDDLLPVDLDVAPPARWLGALGMSGMTAYFGLLDVGAPKEGDVVVVSGAAGATGSLVGQIAKLKGCKVISIAGGAEKCRWLVDELGFDAAIDYKSDDLKAALKEHAPKGVDVYFDNVGGEMLDTVLARLARGARVVICGAISQYNATEAVQGPKNYLQLLVARARMEGFVVFDYANRFREAAKELAGWIAEGKLVAREDIVDGGVDAFPATLNKLFGGENTGKLILRLAD</sequence>
<dbReference type="Pfam" id="PF00107">
    <property type="entry name" value="ADH_zinc_N"/>
    <property type="match status" value="1"/>
</dbReference>
<dbReference type="FunFam" id="3.40.50.720:FF:000121">
    <property type="entry name" value="Prostaglandin reductase 2"/>
    <property type="match status" value="1"/>
</dbReference>
<dbReference type="Gene3D" id="3.90.180.10">
    <property type="entry name" value="Medium-chain alcohol dehydrogenases, catalytic domain"/>
    <property type="match status" value="1"/>
</dbReference>
<dbReference type="InterPro" id="IPR036291">
    <property type="entry name" value="NAD(P)-bd_dom_sf"/>
</dbReference>
<keyword evidence="1" id="KW-0560">Oxidoreductase</keyword>